<reference evidence="2" key="1">
    <citation type="journal article" date="2019" name="Int. J. Syst. Evol. Microbiol.">
        <title>The Global Catalogue of Microorganisms (GCM) 10K type strain sequencing project: providing services to taxonomists for standard genome sequencing and annotation.</title>
        <authorList>
            <consortium name="The Broad Institute Genomics Platform"/>
            <consortium name="The Broad Institute Genome Sequencing Center for Infectious Disease"/>
            <person name="Wu L."/>
            <person name="Ma J."/>
        </authorList>
    </citation>
    <scope>NUCLEOTIDE SEQUENCE [LARGE SCALE GENOMIC DNA]</scope>
    <source>
        <strain evidence="2">JCM 17695</strain>
    </source>
</reference>
<evidence type="ECO:0000313" key="1">
    <source>
        <dbReference type="EMBL" id="MFC7615424.1"/>
    </source>
</evidence>
<proteinExistence type="predicted"/>
<comment type="caution">
    <text evidence="1">The sequence shown here is derived from an EMBL/GenBank/DDBJ whole genome shotgun (WGS) entry which is preliminary data.</text>
</comment>
<keyword evidence="2" id="KW-1185">Reference proteome</keyword>
<sequence length="77" mass="7793">MTAHERHRAARVVASAAVDAAEAARLLAMLGLDAADGIGPVVEPDEPVPPPRLPAAAVAEGRRVALAAVDAIRRAGP</sequence>
<protein>
    <submittedName>
        <fullName evidence="1">Uncharacterized protein</fullName>
    </submittedName>
</protein>
<accession>A0ABW2TPX8</accession>
<organism evidence="1 2">
    <name type="scientific">Actinokineospora soli</name>
    <dbReference type="NCBI Taxonomy" id="1048753"/>
    <lineage>
        <taxon>Bacteria</taxon>
        <taxon>Bacillati</taxon>
        <taxon>Actinomycetota</taxon>
        <taxon>Actinomycetes</taxon>
        <taxon>Pseudonocardiales</taxon>
        <taxon>Pseudonocardiaceae</taxon>
        <taxon>Actinokineospora</taxon>
    </lineage>
</organism>
<dbReference type="EMBL" id="JBHTEY010000004">
    <property type="protein sequence ID" value="MFC7615424.1"/>
    <property type="molecule type" value="Genomic_DNA"/>
</dbReference>
<evidence type="ECO:0000313" key="2">
    <source>
        <dbReference type="Proteomes" id="UP001596512"/>
    </source>
</evidence>
<name>A0ABW2TPX8_9PSEU</name>
<dbReference type="Proteomes" id="UP001596512">
    <property type="component" value="Unassembled WGS sequence"/>
</dbReference>
<gene>
    <name evidence="1" type="ORF">ACFQV2_19890</name>
</gene>